<evidence type="ECO:0000256" key="7">
    <source>
        <dbReference type="ARBA" id="ARBA00023136"/>
    </source>
</evidence>
<evidence type="ECO:0000313" key="11">
    <source>
        <dbReference type="EMBL" id="WED64895.1"/>
    </source>
</evidence>
<feature type="transmembrane region" description="Helical" evidence="9">
    <location>
        <begin position="338"/>
        <end position="358"/>
    </location>
</feature>
<keyword evidence="12" id="KW-1185">Reference proteome</keyword>
<dbReference type="PANTHER" id="PTHR11795:SF447">
    <property type="entry name" value="ABC TRANSPORTER PERMEASE PROTEIN"/>
    <property type="match status" value="1"/>
</dbReference>
<keyword evidence="3" id="KW-1003">Cell membrane</keyword>
<feature type="transmembrane region" description="Helical" evidence="9">
    <location>
        <begin position="505"/>
        <end position="527"/>
    </location>
</feature>
<feature type="transmembrane region" description="Helical" evidence="9">
    <location>
        <begin position="467"/>
        <end position="485"/>
    </location>
</feature>
<feature type="transmembrane region" description="Helical" evidence="9">
    <location>
        <begin position="305"/>
        <end position="326"/>
    </location>
</feature>
<keyword evidence="10" id="KW-0732">Signal</keyword>
<accession>A0AAF0CNV2</accession>
<keyword evidence="6 9" id="KW-1133">Transmembrane helix</keyword>
<feature type="transmembrane region" description="Helical" evidence="9">
    <location>
        <begin position="370"/>
        <end position="388"/>
    </location>
</feature>
<dbReference type="NCBIfam" id="TIGR03409">
    <property type="entry name" value="urea_trans_UrtB"/>
    <property type="match status" value="1"/>
</dbReference>
<keyword evidence="4 9" id="KW-0812">Transmembrane</keyword>
<dbReference type="PANTHER" id="PTHR11795">
    <property type="entry name" value="BRANCHED-CHAIN AMINO ACID TRANSPORT SYSTEM PERMEASE PROTEIN LIVH"/>
    <property type="match status" value="1"/>
</dbReference>
<dbReference type="InterPro" id="IPR001851">
    <property type="entry name" value="ABC_transp_permease"/>
</dbReference>
<dbReference type="CDD" id="cd06582">
    <property type="entry name" value="TM_PBP1_LivH_like"/>
    <property type="match status" value="1"/>
</dbReference>
<reference evidence="11" key="1">
    <citation type="submission" date="2023-03" db="EMBL/GenBank/DDBJ databases">
        <title>Lomoglobus Profundus gen. nov., sp. nov., a novel member of the phylum Verrucomicrobia, isolated from deep-marine sediment of South China Sea.</title>
        <authorList>
            <person name="Ahmad T."/>
            <person name="Ishaq S.E."/>
            <person name="Wang F."/>
        </authorList>
    </citation>
    <scope>NUCLEOTIDE SEQUENCE</scope>
    <source>
        <strain evidence="11">LMO-M01</strain>
    </source>
</reference>
<evidence type="ECO:0000256" key="8">
    <source>
        <dbReference type="ARBA" id="ARBA00037998"/>
    </source>
</evidence>
<organism evidence="11 12">
    <name type="scientific">Synoicihabitans lomoniglobus</name>
    <dbReference type="NCBI Taxonomy" id="2909285"/>
    <lineage>
        <taxon>Bacteria</taxon>
        <taxon>Pseudomonadati</taxon>
        <taxon>Verrucomicrobiota</taxon>
        <taxon>Opitutia</taxon>
        <taxon>Opitutales</taxon>
        <taxon>Opitutaceae</taxon>
        <taxon>Synoicihabitans</taxon>
    </lineage>
</organism>
<evidence type="ECO:0000256" key="1">
    <source>
        <dbReference type="ARBA" id="ARBA00004651"/>
    </source>
</evidence>
<dbReference type="Pfam" id="PF02653">
    <property type="entry name" value="BPD_transp_2"/>
    <property type="match status" value="1"/>
</dbReference>
<keyword evidence="5" id="KW-0029">Amino-acid transport</keyword>
<dbReference type="KEGG" id="slom:PXH66_21320"/>
<protein>
    <submittedName>
        <fullName evidence="11">Urea ABC transporter permease subunit UrtB</fullName>
    </submittedName>
</protein>
<evidence type="ECO:0000256" key="10">
    <source>
        <dbReference type="SAM" id="SignalP"/>
    </source>
</evidence>
<dbReference type="GO" id="GO:0005886">
    <property type="term" value="C:plasma membrane"/>
    <property type="evidence" value="ECO:0007669"/>
    <property type="project" value="UniProtKB-SubCell"/>
</dbReference>
<dbReference type="InterPro" id="IPR052157">
    <property type="entry name" value="BCAA_transport_permease"/>
</dbReference>
<dbReference type="GO" id="GO:0022857">
    <property type="term" value="F:transmembrane transporter activity"/>
    <property type="evidence" value="ECO:0007669"/>
    <property type="project" value="InterPro"/>
</dbReference>
<gene>
    <name evidence="11" type="primary">urtB</name>
    <name evidence="11" type="ORF">PXH66_21320</name>
</gene>
<dbReference type="RefSeq" id="WP_330931840.1">
    <property type="nucleotide sequence ID" value="NZ_CP119075.1"/>
</dbReference>
<proteinExistence type="inferred from homology"/>
<comment type="similarity">
    <text evidence="8">Belongs to the binding-protein-dependent transport system permease family. LivHM subfamily.</text>
</comment>
<comment type="subcellular location">
    <subcellularLocation>
        <location evidence="1">Cell membrane</location>
        <topology evidence="1">Multi-pass membrane protein</topology>
    </subcellularLocation>
</comment>
<feature type="chain" id="PRO_5042269723" evidence="10">
    <location>
        <begin position="26"/>
        <end position="594"/>
    </location>
</feature>
<keyword evidence="2" id="KW-0813">Transport</keyword>
<feature type="transmembrane region" description="Helical" evidence="9">
    <location>
        <begin position="539"/>
        <end position="557"/>
    </location>
</feature>
<dbReference type="GO" id="GO:0006865">
    <property type="term" value="P:amino acid transport"/>
    <property type="evidence" value="ECO:0007669"/>
    <property type="project" value="UniProtKB-KW"/>
</dbReference>
<dbReference type="AlphaFoldDB" id="A0AAF0CNV2"/>
<evidence type="ECO:0000256" key="9">
    <source>
        <dbReference type="SAM" id="Phobius"/>
    </source>
</evidence>
<feature type="signal peptide" evidence="10">
    <location>
        <begin position="1"/>
        <end position="25"/>
    </location>
</feature>
<feature type="transmembrane region" description="Helical" evidence="9">
    <location>
        <begin position="563"/>
        <end position="580"/>
    </location>
</feature>
<evidence type="ECO:0000256" key="4">
    <source>
        <dbReference type="ARBA" id="ARBA00022692"/>
    </source>
</evidence>
<feature type="transmembrane region" description="Helical" evidence="9">
    <location>
        <begin position="421"/>
        <end position="446"/>
    </location>
</feature>
<evidence type="ECO:0000313" key="12">
    <source>
        <dbReference type="Proteomes" id="UP001218638"/>
    </source>
</evidence>
<feature type="transmembrane region" description="Helical" evidence="9">
    <location>
        <begin position="271"/>
        <end position="293"/>
    </location>
</feature>
<evidence type="ECO:0000256" key="6">
    <source>
        <dbReference type="ARBA" id="ARBA00022989"/>
    </source>
</evidence>
<keyword evidence="7 9" id="KW-0472">Membrane</keyword>
<evidence type="ECO:0000256" key="3">
    <source>
        <dbReference type="ARBA" id="ARBA00022475"/>
    </source>
</evidence>
<dbReference type="InterPro" id="IPR017779">
    <property type="entry name" value="ABC_UrtB_bac"/>
</dbReference>
<name>A0AAF0CNV2_9BACT</name>
<dbReference type="Proteomes" id="UP001218638">
    <property type="component" value="Chromosome"/>
</dbReference>
<dbReference type="EMBL" id="CP119075">
    <property type="protein sequence ID" value="WED64895.1"/>
    <property type="molecule type" value="Genomic_DNA"/>
</dbReference>
<evidence type="ECO:0000256" key="2">
    <source>
        <dbReference type="ARBA" id="ARBA00022448"/>
    </source>
</evidence>
<evidence type="ECO:0000256" key="5">
    <source>
        <dbReference type="ARBA" id="ARBA00022970"/>
    </source>
</evidence>
<sequence length="594" mass="63990">MKFIHIIPRLLIYAGAVLAFQPLSAQSAKETVIEAMLAANDREKREIIGELAGDGDPVIAELFDAWKADELFIYTTSEGDRVPVRVPGGRDAFETAEPYSLLTDAPLVDAAGAAVMPTRDNLDRVRHNNRLRRAMKEVLDLIDLGSPDPAKRLQAVQTIGFSRDLEKLPILQKRLTVEKDSNVHQATRQSIALLQLSQDDLAVKIAAVKEMEAIHSLSGYDALLAVQSEAQQAKQPELVAAATKALAAIDRHRSVVDFVGTIFRGLSLGSILLVVALGLAITFGLMGVINMAHGEMIAVGAYTTYLVQNVFGAGVVIPAFGLSVSIPGMNLEGWAYSLYFIAAIPLSFIMAALVGIALERGIIQFLYRRPLESLLATWGVSLVLQQVFRLMFGANNVQVSSPAYLSGNWTVADIVFGWNRVFVIGFAVLIVFGVWLALNKTSLGLLIRAVMQNRGMASHMGVRTTRVNMLTFGLGSGLAGLAGAFLSQIGNVGPSLGQSYIVDSFMVVVVGGVGNILGTVISAFGIGGIDQVLQQYLPAWAPGLGWVPLFGSFLQNLAQDSSVFGKILVLAFIILFLQWRPAGIFATRGRQLED</sequence>